<dbReference type="Gene3D" id="3.40.50.300">
    <property type="entry name" value="P-loop containing nucleotide triphosphate hydrolases"/>
    <property type="match status" value="1"/>
</dbReference>
<reference evidence="3" key="1">
    <citation type="journal article" date="2020" name="Stud. Mycol.">
        <title>101 Dothideomycetes genomes: A test case for predicting lifestyles and emergence of pathogens.</title>
        <authorList>
            <person name="Haridas S."/>
            <person name="Albert R."/>
            <person name="Binder M."/>
            <person name="Bloem J."/>
            <person name="LaButti K."/>
            <person name="Salamov A."/>
            <person name="Andreopoulos B."/>
            <person name="Baker S."/>
            <person name="Barry K."/>
            <person name="Bills G."/>
            <person name="Bluhm B."/>
            <person name="Cannon C."/>
            <person name="Castanera R."/>
            <person name="Culley D."/>
            <person name="Daum C."/>
            <person name="Ezra D."/>
            <person name="Gonzalez J."/>
            <person name="Henrissat B."/>
            <person name="Kuo A."/>
            <person name="Liang C."/>
            <person name="Lipzen A."/>
            <person name="Lutzoni F."/>
            <person name="Magnuson J."/>
            <person name="Mondo S."/>
            <person name="Nolan M."/>
            <person name="Ohm R."/>
            <person name="Pangilinan J."/>
            <person name="Park H.-J."/>
            <person name="Ramirez L."/>
            <person name="Alfaro M."/>
            <person name="Sun H."/>
            <person name="Tritt A."/>
            <person name="Yoshinaga Y."/>
            <person name="Zwiers L.-H."/>
            <person name="Turgeon B."/>
            <person name="Goodwin S."/>
            <person name="Spatafora J."/>
            <person name="Crous P."/>
            <person name="Grigoriev I."/>
        </authorList>
    </citation>
    <scope>NUCLEOTIDE SEQUENCE [LARGE SCALE GENOMIC DNA]</scope>
    <source>
        <strain evidence="3">CBS 304.66</strain>
    </source>
</reference>
<comment type="caution">
    <text evidence="2">The sequence shown here is derived from an EMBL/GenBank/DDBJ whole genome shotgun (WGS) entry which is preliminary data.</text>
</comment>
<keyword evidence="1" id="KW-0812">Transmembrane</keyword>
<dbReference type="CDD" id="cd00882">
    <property type="entry name" value="Ras_like_GTPase"/>
    <property type="match status" value="1"/>
</dbReference>
<evidence type="ECO:0000313" key="3">
    <source>
        <dbReference type="Proteomes" id="UP000800093"/>
    </source>
</evidence>
<dbReference type="SUPFAM" id="SSF52540">
    <property type="entry name" value="P-loop containing nucleoside triphosphate hydrolases"/>
    <property type="match status" value="1"/>
</dbReference>
<evidence type="ECO:0008006" key="4">
    <source>
        <dbReference type="Google" id="ProtNLM"/>
    </source>
</evidence>
<dbReference type="Proteomes" id="UP000800093">
    <property type="component" value="Unassembled WGS sequence"/>
</dbReference>
<accession>A0A9P4KG03</accession>
<keyword evidence="3" id="KW-1185">Reference proteome</keyword>
<dbReference type="InterPro" id="IPR027417">
    <property type="entry name" value="P-loop_NTPase"/>
</dbReference>
<evidence type="ECO:0000256" key="1">
    <source>
        <dbReference type="SAM" id="Phobius"/>
    </source>
</evidence>
<feature type="transmembrane region" description="Helical" evidence="1">
    <location>
        <begin position="331"/>
        <end position="352"/>
    </location>
</feature>
<dbReference type="AlphaFoldDB" id="A0A9P4KG03"/>
<name>A0A9P4KG03_9PLEO</name>
<keyword evidence="1" id="KW-0472">Membrane</keyword>
<organism evidence="2 3">
    <name type="scientific">Lojkania enalia</name>
    <dbReference type="NCBI Taxonomy" id="147567"/>
    <lineage>
        <taxon>Eukaryota</taxon>
        <taxon>Fungi</taxon>
        <taxon>Dikarya</taxon>
        <taxon>Ascomycota</taxon>
        <taxon>Pezizomycotina</taxon>
        <taxon>Dothideomycetes</taxon>
        <taxon>Pleosporomycetidae</taxon>
        <taxon>Pleosporales</taxon>
        <taxon>Pleosporales incertae sedis</taxon>
        <taxon>Lojkania</taxon>
    </lineage>
</organism>
<sequence length="353" mass="39520">MEPPQVIDLEETVDLFDESDIVVAVMGLTGVGKSHFIALLGASRSGCSEATALVGDSLSSGKLHNLPLTEDLYMFDVSLETKHLDVFVLPRRGRKIYLVDTPGFDDSNMSNSKILRMISGFLTRAYKPTKNVDGIVYLHRITDNRVGGHALKNIKLFEELCGSEAMEIVTLLTTMWDVAGSVPGFTKADFERHEEQLISQYWGEMIQKEATVRRSLNTRESVLSVLDHILDIRMRREDEESTERPALKIQKEMAVPGMALANTSAGKIVASDFESELREKRIKQAYLQERLTISIGSDEKRVRDDLEQLDIEITRLENEFKLLNTWTWGQAVAWVGGSLFSGLMLLGFAAAFS</sequence>
<dbReference type="EMBL" id="ML986594">
    <property type="protein sequence ID" value="KAF2267003.1"/>
    <property type="molecule type" value="Genomic_DNA"/>
</dbReference>
<proteinExistence type="predicted"/>
<dbReference type="OrthoDB" id="8954335at2759"/>
<gene>
    <name evidence="2" type="ORF">CC78DRAFT_594212</name>
</gene>
<evidence type="ECO:0000313" key="2">
    <source>
        <dbReference type="EMBL" id="KAF2267003.1"/>
    </source>
</evidence>
<protein>
    <recommendedName>
        <fullName evidence="4">G domain-containing protein</fullName>
    </recommendedName>
</protein>
<keyword evidence="1" id="KW-1133">Transmembrane helix</keyword>